<dbReference type="HAMAP" id="MF_02224">
    <property type="entry name" value="PPS"/>
    <property type="match status" value="1"/>
</dbReference>
<dbReference type="GO" id="GO:0015937">
    <property type="term" value="P:coenzyme A biosynthetic process"/>
    <property type="evidence" value="ECO:0007669"/>
    <property type="project" value="UniProtKB-UniRule"/>
</dbReference>
<dbReference type="GO" id="GO:0005524">
    <property type="term" value="F:ATP binding"/>
    <property type="evidence" value="ECO:0007669"/>
    <property type="project" value="UniProtKB-KW"/>
</dbReference>
<dbReference type="Gene3D" id="3.40.50.12640">
    <property type="entry name" value="Phosphopantoate/pantothenate synthetase"/>
    <property type="match status" value="1"/>
</dbReference>
<protein>
    <recommendedName>
        <fullName evidence="5">4-phosphopantoate--beta-alanine ligase</fullName>
        <ecNumber evidence="5">6.3.2.36</ecNumber>
    </recommendedName>
    <alternativeName>
        <fullName evidence="5">Phosphopantothenate synthetase</fullName>
        <shortName evidence="5">PPS</shortName>
    </alternativeName>
</protein>
<dbReference type="Pfam" id="PF02006">
    <property type="entry name" value="PPS_PS"/>
    <property type="match status" value="1"/>
</dbReference>
<dbReference type="AlphaFoldDB" id="A0AAE4MGP8"/>
<keyword evidence="2 5" id="KW-0547">Nucleotide-binding</keyword>
<evidence type="ECO:0000313" key="6">
    <source>
        <dbReference type="EMBL" id="MDV0443622.1"/>
    </source>
</evidence>
<dbReference type="Proteomes" id="UP001283212">
    <property type="component" value="Unassembled WGS sequence"/>
</dbReference>
<comment type="caution">
    <text evidence="5">Lacks conserved residue(s) required for the propagation of feature annotation.</text>
</comment>
<sequence length="246" mass="26367">MSDIPTSHPRYKSLMTRQRLAEHAVTGVVSMEGLTSHGRGEAFDYLIGEKTPAVALEAEKLAARVLLAARHPVLSINGNTAALAAPQIAELQQASGAEVEVNLFHRTEERITLVTNVLQDAGVVVSEGPVERCVPLPHDRGLCRPEGIGDADVVLVPLEDGDRCEALVGMGKIVITVDLNPLDRTSKMATIPIIDEVTRALPNIAAECRRLRAAGDTLVMPESFDGKYFLAGAVEAIAETLRHALD</sequence>
<dbReference type="NCBIfam" id="NF041123">
    <property type="entry name" value="phpantohe_syn_Arch"/>
    <property type="match status" value="1"/>
</dbReference>
<comment type="pathway">
    <text evidence="5">Cofactor biosynthesis; coenzyme A biosynthesis.</text>
</comment>
<dbReference type="GO" id="GO:0016881">
    <property type="term" value="F:acid-amino acid ligase activity"/>
    <property type="evidence" value="ECO:0007669"/>
    <property type="project" value="UniProtKB-UniRule"/>
</dbReference>
<accession>A0AAE4MGP8</accession>
<dbReference type="RefSeq" id="WP_338096141.1">
    <property type="nucleotide sequence ID" value="NZ_JAWDKB010000003.1"/>
</dbReference>
<feature type="binding site" evidence="5">
    <location>
        <position position="17"/>
    </location>
    <ligand>
        <name>ATP</name>
        <dbReference type="ChEBI" id="CHEBI:30616"/>
    </ligand>
</feature>
<proteinExistence type="inferred from homology"/>
<comment type="subunit">
    <text evidence="5">Homodimer.</text>
</comment>
<dbReference type="PANTHER" id="PTHR40695">
    <property type="entry name" value="4-PHOSPHOPANTOATE--BETA-ALANINE LIGASE"/>
    <property type="match status" value="1"/>
</dbReference>
<dbReference type="InterPro" id="IPR038138">
    <property type="entry name" value="PPS/PS_sf"/>
</dbReference>
<evidence type="ECO:0000256" key="1">
    <source>
        <dbReference type="ARBA" id="ARBA00022598"/>
    </source>
</evidence>
<evidence type="ECO:0000256" key="3">
    <source>
        <dbReference type="ARBA" id="ARBA00022840"/>
    </source>
</evidence>
<dbReference type="NCBIfam" id="NF010324">
    <property type="entry name" value="PRK13761.1"/>
    <property type="match status" value="1"/>
</dbReference>
<comment type="function">
    <text evidence="5">Catalyzes the condensation of (R)-4-phosphopantoate and beta-alanine to 4'-phosphopantothenate in the CoA biosynthesis pathway.</text>
</comment>
<reference evidence="6 7" key="1">
    <citation type="submission" date="2023-06" db="EMBL/GenBank/DDBJ databases">
        <title>Genome sequence of Methancorpusculaceae sp. Cs1.</title>
        <authorList>
            <person name="Protasov E."/>
            <person name="Platt K."/>
            <person name="Poehlein A."/>
            <person name="Daniel R."/>
            <person name="Brune A."/>
        </authorList>
    </citation>
    <scope>NUCLEOTIDE SEQUENCE [LARGE SCALE GENOMIC DNA]</scope>
    <source>
        <strain evidence="6 7">Cs1</strain>
    </source>
</reference>
<evidence type="ECO:0000256" key="4">
    <source>
        <dbReference type="ARBA" id="ARBA00022993"/>
    </source>
</evidence>
<feature type="binding site" evidence="5">
    <location>
        <position position="39"/>
    </location>
    <ligand>
        <name>ATP</name>
        <dbReference type="ChEBI" id="CHEBI:30616"/>
    </ligand>
</feature>
<comment type="similarity">
    <text evidence="5">Belongs to the archaeal phosphopantothenate synthetase family.</text>
</comment>
<name>A0AAE4MGP8_9EURY</name>
<dbReference type="PANTHER" id="PTHR40695:SF1">
    <property type="entry name" value="4-PHOSPHOPANTOATE--BETA-ALANINE LIGASE"/>
    <property type="match status" value="1"/>
</dbReference>
<dbReference type="InterPro" id="IPR002855">
    <property type="entry name" value="PPS/PS"/>
</dbReference>
<feature type="binding site" evidence="5">
    <location>
        <begin position="178"/>
        <end position="180"/>
    </location>
    <ligand>
        <name>ATP</name>
        <dbReference type="ChEBI" id="CHEBI:30616"/>
    </ligand>
</feature>
<keyword evidence="4 5" id="KW-0173">Coenzyme A biosynthesis</keyword>
<gene>
    <name evidence="6" type="ORF">McpCs1_10000</name>
</gene>
<keyword evidence="7" id="KW-1185">Reference proteome</keyword>
<evidence type="ECO:0000256" key="2">
    <source>
        <dbReference type="ARBA" id="ARBA00022741"/>
    </source>
</evidence>
<evidence type="ECO:0000313" key="7">
    <source>
        <dbReference type="Proteomes" id="UP001283212"/>
    </source>
</evidence>
<evidence type="ECO:0000256" key="5">
    <source>
        <dbReference type="HAMAP-Rule" id="MF_02224"/>
    </source>
</evidence>
<dbReference type="EMBL" id="JAWDKB010000003">
    <property type="protein sequence ID" value="MDV0443622.1"/>
    <property type="molecule type" value="Genomic_DNA"/>
</dbReference>
<feature type="binding site" evidence="5">
    <location>
        <begin position="184"/>
        <end position="185"/>
    </location>
    <ligand>
        <name>ATP</name>
        <dbReference type="ChEBI" id="CHEBI:30616"/>
    </ligand>
</feature>
<comment type="caution">
    <text evidence="6">The sequence shown here is derived from an EMBL/GenBank/DDBJ whole genome shotgun (WGS) entry which is preliminary data.</text>
</comment>
<keyword evidence="3 5" id="KW-0067">ATP-binding</keyword>
<comment type="catalytic activity">
    <reaction evidence="5">
        <text>(R)-4-phosphopantoate + beta-alanine + ATP = (R)-4'-phosphopantothenate + AMP + diphosphate + H(+)</text>
        <dbReference type="Rhea" id="RHEA:27930"/>
        <dbReference type="ChEBI" id="CHEBI:10986"/>
        <dbReference type="ChEBI" id="CHEBI:15378"/>
        <dbReference type="ChEBI" id="CHEBI:30616"/>
        <dbReference type="ChEBI" id="CHEBI:33019"/>
        <dbReference type="ChEBI" id="CHEBI:57966"/>
        <dbReference type="ChEBI" id="CHEBI:61294"/>
        <dbReference type="ChEBI" id="CHEBI:456215"/>
        <dbReference type="EC" id="6.3.2.36"/>
    </reaction>
</comment>
<dbReference type="EC" id="6.3.2.36" evidence="5"/>
<keyword evidence="1 5" id="KW-0436">Ligase</keyword>
<organism evidence="6 7">
    <name type="scientific">Methanorbis rubei</name>
    <dbReference type="NCBI Taxonomy" id="3028300"/>
    <lineage>
        <taxon>Archaea</taxon>
        <taxon>Methanobacteriati</taxon>
        <taxon>Methanobacteriota</taxon>
        <taxon>Stenosarchaea group</taxon>
        <taxon>Methanomicrobia</taxon>
        <taxon>Methanomicrobiales</taxon>
        <taxon>Methanocorpusculaceae</taxon>
        <taxon>Methanorbis</taxon>
    </lineage>
</organism>